<comment type="caution">
    <text evidence="5">The sequence shown here is derived from an EMBL/GenBank/DDBJ whole genome shotgun (WGS) entry which is preliminary data.</text>
</comment>
<evidence type="ECO:0000256" key="2">
    <source>
        <dbReference type="ARBA" id="ARBA00005605"/>
    </source>
</evidence>
<feature type="compositionally biased region" description="Low complexity" evidence="4">
    <location>
        <begin position="49"/>
        <end position="61"/>
    </location>
</feature>
<feature type="compositionally biased region" description="Basic residues" evidence="4">
    <location>
        <begin position="188"/>
        <end position="202"/>
    </location>
</feature>
<dbReference type="PANTHER" id="PTHR20835">
    <property type="entry name" value="E3 UBIQUITIN-PROTEIN LIGASE PPP1R11-RELATED"/>
    <property type="match status" value="1"/>
</dbReference>
<dbReference type="GO" id="GO:0004865">
    <property type="term" value="F:protein serine/threonine phosphatase inhibitor activity"/>
    <property type="evidence" value="ECO:0007669"/>
    <property type="project" value="UniProtKB-UniRule"/>
</dbReference>
<dbReference type="AlphaFoldDB" id="A0A2B7Y715"/>
<organism evidence="5 6">
    <name type="scientific">Helicocarpus griseus UAMH5409</name>
    <dbReference type="NCBI Taxonomy" id="1447875"/>
    <lineage>
        <taxon>Eukaryota</taxon>
        <taxon>Fungi</taxon>
        <taxon>Dikarya</taxon>
        <taxon>Ascomycota</taxon>
        <taxon>Pezizomycotina</taxon>
        <taxon>Eurotiomycetes</taxon>
        <taxon>Eurotiomycetidae</taxon>
        <taxon>Onygenales</taxon>
        <taxon>Ajellomycetaceae</taxon>
        <taxon>Helicocarpus</taxon>
    </lineage>
</organism>
<accession>A0A2B7Y715</accession>
<gene>
    <name evidence="5" type="ORF">AJ79_01399</name>
</gene>
<comment type="function">
    <text evidence="1 3">Regulator of type 1 phosphatases which maintains protein phosphatase activity under strict control.</text>
</comment>
<dbReference type="EMBL" id="PDNB01000013">
    <property type="protein sequence ID" value="PGH17015.1"/>
    <property type="molecule type" value="Genomic_DNA"/>
</dbReference>
<comment type="similarity">
    <text evidence="2 3">Belongs to the YPI1 family.</text>
</comment>
<feature type="compositionally biased region" description="Basic and acidic residues" evidence="4">
    <location>
        <begin position="203"/>
        <end position="220"/>
    </location>
</feature>
<keyword evidence="3" id="KW-0539">Nucleus</keyword>
<name>A0A2B7Y715_9EURO</name>
<evidence type="ECO:0000313" key="5">
    <source>
        <dbReference type="EMBL" id="PGH17015.1"/>
    </source>
</evidence>
<evidence type="ECO:0000256" key="4">
    <source>
        <dbReference type="SAM" id="MobiDB-lite"/>
    </source>
</evidence>
<evidence type="ECO:0000256" key="1">
    <source>
        <dbReference type="ARBA" id="ARBA00003401"/>
    </source>
</evidence>
<dbReference type="STRING" id="1447875.A0A2B7Y715"/>
<dbReference type="Proteomes" id="UP000223968">
    <property type="component" value="Unassembled WGS sequence"/>
</dbReference>
<keyword evidence="6" id="KW-1185">Reference proteome</keyword>
<evidence type="ECO:0000313" key="6">
    <source>
        <dbReference type="Proteomes" id="UP000223968"/>
    </source>
</evidence>
<evidence type="ECO:0000256" key="3">
    <source>
        <dbReference type="RuleBase" id="RU367162"/>
    </source>
</evidence>
<protein>
    <recommendedName>
        <fullName evidence="3">Type 1 phosphatases regulator</fullName>
    </recommendedName>
</protein>
<feature type="compositionally biased region" description="Basic residues" evidence="4">
    <location>
        <begin position="136"/>
        <end position="147"/>
    </location>
</feature>
<reference evidence="5 6" key="1">
    <citation type="submission" date="2017-10" db="EMBL/GenBank/DDBJ databases">
        <title>Comparative genomics in systemic dimorphic fungi from Ajellomycetaceae.</title>
        <authorList>
            <person name="Munoz J.F."/>
            <person name="Mcewen J.G."/>
            <person name="Clay O.K."/>
            <person name="Cuomo C.A."/>
        </authorList>
    </citation>
    <scope>NUCLEOTIDE SEQUENCE [LARGE SCALE GENOMIC DNA]</scope>
    <source>
        <strain evidence="5 6">UAMH5409</strain>
    </source>
</reference>
<dbReference type="GO" id="GO:0008157">
    <property type="term" value="F:protein phosphatase 1 binding"/>
    <property type="evidence" value="ECO:0007669"/>
    <property type="project" value="TreeGrafter"/>
</dbReference>
<dbReference type="GO" id="GO:0005634">
    <property type="term" value="C:nucleus"/>
    <property type="evidence" value="ECO:0007669"/>
    <property type="project" value="UniProtKB-SubCell"/>
</dbReference>
<sequence>MARERGPVATGTRTVTQVQAADREQQHHQQQQQHPPILSGRLTLRAEADTGAGTGTAQGARRGIRWAEDVVDNEGLGRKSSKVCCIYHKARPVGESSSESSSSSDSSSSSESDSDSDVDNGEARMAGGRRIPPNRQLRHNNHPHQHQHQHDGPSEQSNEGDGDDSEGDSCCDGAGAGSGKKDGDGGDKRRRIQIHKQRRRRPNAYERVPKGNAKRRDGVK</sequence>
<dbReference type="OrthoDB" id="307488at2759"/>
<feature type="region of interest" description="Disordered" evidence="4">
    <location>
        <begin position="1"/>
        <end position="220"/>
    </location>
</feature>
<dbReference type="InterPro" id="IPR011107">
    <property type="entry name" value="PPI_Ypi1"/>
</dbReference>
<feature type="compositionally biased region" description="Acidic residues" evidence="4">
    <location>
        <begin position="158"/>
        <end position="169"/>
    </location>
</feature>
<dbReference type="Pfam" id="PF07491">
    <property type="entry name" value="PPI_Ypi1"/>
    <property type="match status" value="1"/>
</dbReference>
<feature type="compositionally biased region" description="Low complexity" evidence="4">
    <location>
        <begin position="95"/>
        <end position="111"/>
    </location>
</feature>
<comment type="subcellular location">
    <subcellularLocation>
        <location evidence="3">Nucleus</location>
    </subcellularLocation>
</comment>
<proteinExistence type="inferred from homology"/>
<dbReference type="PANTHER" id="PTHR20835:SF0">
    <property type="entry name" value="E3 UBIQUITIN-PROTEIN LIGASE PPP1R11"/>
    <property type="match status" value="1"/>
</dbReference>